<sequence>MRLLLVEDEPEMAAALSAVLLRYDTVVDHARTKLIAEEAILSHAHDAVLLDRKLPDGDGIDLVPLLRKRHAGVPVIIISARGSIADKIEGLDTGADDYLPKPFAVEELLARLRAVLRRPMQVAPESVQLGALSFDLDSREARVGDSTIELPRRELLVLECLLRRAGRTVLRTSLEDAVYGYGDEIQSNSLDAHISRLRRKLADARSGVEIHGIRGVGYLIKAAA</sequence>
<dbReference type="GO" id="GO:0000156">
    <property type="term" value="F:phosphorelay response regulator activity"/>
    <property type="evidence" value="ECO:0007669"/>
    <property type="project" value="TreeGrafter"/>
</dbReference>
<dbReference type="EMBL" id="LAJE02000219">
    <property type="protein sequence ID" value="OEO30268.1"/>
    <property type="molecule type" value="Genomic_DNA"/>
</dbReference>
<dbReference type="SUPFAM" id="SSF52172">
    <property type="entry name" value="CheY-like"/>
    <property type="match status" value="1"/>
</dbReference>
<dbReference type="Gene3D" id="3.40.50.2300">
    <property type="match status" value="1"/>
</dbReference>
<dbReference type="SMART" id="SM00448">
    <property type="entry name" value="REC"/>
    <property type="match status" value="1"/>
</dbReference>
<dbReference type="PROSITE" id="PS51755">
    <property type="entry name" value="OMPR_PHOB"/>
    <property type="match status" value="1"/>
</dbReference>
<keyword evidence="2" id="KW-0597">Phosphoprotein</keyword>
<dbReference type="Pfam" id="PF00072">
    <property type="entry name" value="Response_reg"/>
    <property type="match status" value="1"/>
</dbReference>
<proteinExistence type="predicted"/>
<dbReference type="OrthoDB" id="5297525at2"/>
<accession>A0A1E5XNV1</accession>
<comment type="caution">
    <text evidence="6">The sequence shown here is derived from an EMBL/GenBank/DDBJ whole genome shotgun (WGS) entry which is preliminary data.</text>
</comment>
<dbReference type="PROSITE" id="PS50110">
    <property type="entry name" value="RESPONSE_REGULATORY"/>
    <property type="match status" value="1"/>
</dbReference>
<name>A0A1E5XNV1_9HYPH</name>
<dbReference type="PANTHER" id="PTHR48111:SF36">
    <property type="entry name" value="TRANSCRIPTIONAL REGULATORY PROTEIN CUTR"/>
    <property type="match status" value="1"/>
</dbReference>
<dbReference type="SMART" id="SM00862">
    <property type="entry name" value="Trans_reg_C"/>
    <property type="match status" value="1"/>
</dbReference>
<protein>
    <submittedName>
        <fullName evidence="6">DNA-binding response regulator</fullName>
    </submittedName>
</protein>
<feature type="domain" description="Response regulatory" evidence="4">
    <location>
        <begin position="2"/>
        <end position="116"/>
    </location>
</feature>
<keyword evidence="1 3" id="KW-0238">DNA-binding</keyword>
<organism evidence="6 7">
    <name type="scientific">Devosia insulae DS-56</name>
    <dbReference type="NCBI Taxonomy" id="1116389"/>
    <lineage>
        <taxon>Bacteria</taxon>
        <taxon>Pseudomonadati</taxon>
        <taxon>Pseudomonadota</taxon>
        <taxon>Alphaproteobacteria</taxon>
        <taxon>Hyphomicrobiales</taxon>
        <taxon>Devosiaceae</taxon>
        <taxon>Devosia</taxon>
    </lineage>
</organism>
<dbReference type="GO" id="GO:0000976">
    <property type="term" value="F:transcription cis-regulatory region binding"/>
    <property type="evidence" value="ECO:0007669"/>
    <property type="project" value="TreeGrafter"/>
</dbReference>
<dbReference type="Pfam" id="PF00486">
    <property type="entry name" value="Trans_reg_C"/>
    <property type="match status" value="1"/>
</dbReference>
<dbReference type="CDD" id="cd00383">
    <property type="entry name" value="trans_reg_C"/>
    <property type="match status" value="1"/>
</dbReference>
<evidence type="ECO:0000259" key="4">
    <source>
        <dbReference type="PROSITE" id="PS50110"/>
    </source>
</evidence>
<evidence type="ECO:0000313" key="6">
    <source>
        <dbReference type="EMBL" id="OEO30268.1"/>
    </source>
</evidence>
<evidence type="ECO:0000259" key="5">
    <source>
        <dbReference type="PROSITE" id="PS51755"/>
    </source>
</evidence>
<dbReference type="GO" id="GO:0005829">
    <property type="term" value="C:cytosol"/>
    <property type="evidence" value="ECO:0007669"/>
    <property type="project" value="TreeGrafter"/>
</dbReference>
<dbReference type="InterPro" id="IPR036388">
    <property type="entry name" value="WH-like_DNA-bd_sf"/>
</dbReference>
<feature type="domain" description="OmpR/PhoB-type" evidence="5">
    <location>
        <begin position="124"/>
        <end position="222"/>
    </location>
</feature>
<dbReference type="Gene3D" id="1.10.10.10">
    <property type="entry name" value="Winged helix-like DNA-binding domain superfamily/Winged helix DNA-binding domain"/>
    <property type="match status" value="1"/>
</dbReference>
<evidence type="ECO:0000256" key="3">
    <source>
        <dbReference type="PROSITE-ProRule" id="PRU01091"/>
    </source>
</evidence>
<evidence type="ECO:0000256" key="1">
    <source>
        <dbReference type="ARBA" id="ARBA00023125"/>
    </source>
</evidence>
<evidence type="ECO:0000256" key="2">
    <source>
        <dbReference type="PROSITE-ProRule" id="PRU00169"/>
    </source>
</evidence>
<reference evidence="6 7" key="1">
    <citation type="journal article" date="2015" name="Genome Announc.">
        <title>Genome Assemblies of Three Soil-Associated Devosia species: D. insulae, D. limi, and D. soli.</title>
        <authorList>
            <person name="Hassan Y.I."/>
            <person name="Lepp D."/>
            <person name="Zhou T."/>
        </authorList>
    </citation>
    <scope>NUCLEOTIDE SEQUENCE [LARGE SCALE GENOMIC DNA]</scope>
    <source>
        <strain evidence="6 7">DS-56</strain>
    </source>
</reference>
<dbReference type="AlphaFoldDB" id="A0A1E5XNV1"/>
<dbReference type="GO" id="GO:0006355">
    <property type="term" value="P:regulation of DNA-templated transcription"/>
    <property type="evidence" value="ECO:0007669"/>
    <property type="project" value="InterPro"/>
</dbReference>
<gene>
    <name evidence="6" type="ORF">VW23_021990</name>
</gene>
<dbReference type="Proteomes" id="UP000095463">
    <property type="component" value="Unassembled WGS sequence"/>
</dbReference>
<dbReference type="InterPro" id="IPR011006">
    <property type="entry name" value="CheY-like_superfamily"/>
</dbReference>
<dbReference type="GO" id="GO:0032993">
    <property type="term" value="C:protein-DNA complex"/>
    <property type="evidence" value="ECO:0007669"/>
    <property type="project" value="TreeGrafter"/>
</dbReference>
<dbReference type="InterPro" id="IPR001789">
    <property type="entry name" value="Sig_transdc_resp-reg_receiver"/>
</dbReference>
<dbReference type="PANTHER" id="PTHR48111">
    <property type="entry name" value="REGULATOR OF RPOS"/>
    <property type="match status" value="1"/>
</dbReference>
<dbReference type="InterPro" id="IPR001867">
    <property type="entry name" value="OmpR/PhoB-type_DNA-bd"/>
</dbReference>
<dbReference type="InterPro" id="IPR039420">
    <property type="entry name" value="WalR-like"/>
</dbReference>
<evidence type="ECO:0000313" key="7">
    <source>
        <dbReference type="Proteomes" id="UP000095463"/>
    </source>
</evidence>
<feature type="DNA-binding region" description="OmpR/PhoB-type" evidence="3">
    <location>
        <begin position="124"/>
        <end position="222"/>
    </location>
</feature>
<dbReference type="Gene3D" id="6.10.250.690">
    <property type="match status" value="1"/>
</dbReference>
<keyword evidence="7" id="KW-1185">Reference proteome</keyword>
<dbReference type="RefSeq" id="WP_069910474.1">
    <property type="nucleotide sequence ID" value="NZ_LAJE02000219.1"/>
</dbReference>
<feature type="modified residue" description="4-aspartylphosphate" evidence="2">
    <location>
        <position position="51"/>
    </location>
</feature>